<feature type="compositionally biased region" description="Polar residues" evidence="1">
    <location>
        <begin position="39"/>
        <end position="51"/>
    </location>
</feature>
<sequence>EPKTEEIESSDKTENQNIAKENGEKTENLTVKAKELNQPLGSKTPTEPNKIQNEEKKEFKINA</sequence>
<protein>
    <submittedName>
        <fullName evidence="3">Uncharacterized protein</fullName>
    </submittedName>
</protein>
<dbReference type="Proteomes" id="UP000887561">
    <property type="component" value="Unplaced"/>
</dbReference>
<dbReference type="AlphaFoldDB" id="A0A915N3V7"/>
<feature type="compositionally biased region" description="Basic and acidic residues" evidence="1">
    <location>
        <begin position="21"/>
        <end position="35"/>
    </location>
</feature>
<keyword evidence="2" id="KW-1185">Reference proteome</keyword>
<name>A0A915N3V7_MELJA</name>
<evidence type="ECO:0000313" key="3">
    <source>
        <dbReference type="WBParaSite" id="scaffold6879_cov212.g11399"/>
    </source>
</evidence>
<organism evidence="2 3">
    <name type="scientific">Meloidogyne javanica</name>
    <name type="common">Root-knot nematode worm</name>
    <dbReference type="NCBI Taxonomy" id="6303"/>
    <lineage>
        <taxon>Eukaryota</taxon>
        <taxon>Metazoa</taxon>
        <taxon>Ecdysozoa</taxon>
        <taxon>Nematoda</taxon>
        <taxon>Chromadorea</taxon>
        <taxon>Rhabditida</taxon>
        <taxon>Tylenchina</taxon>
        <taxon>Tylenchomorpha</taxon>
        <taxon>Tylenchoidea</taxon>
        <taxon>Meloidogynidae</taxon>
        <taxon>Meloidogyninae</taxon>
        <taxon>Meloidogyne</taxon>
        <taxon>Meloidogyne incognita group</taxon>
    </lineage>
</organism>
<evidence type="ECO:0000256" key="1">
    <source>
        <dbReference type="SAM" id="MobiDB-lite"/>
    </source>
</evidence>
<evidence type="ECO:0000313" key="2">
    <source>
        <dbReference type="Proteomes" id="UP000887561"/>
    </source>
</evidence>
<accession>A0A915N3V7</accession>
<feature type="compositionally biased region" description="Basic and acidic residues" evidence="1">
    <location>
        <begin position="52"/>
        <end position="63"/>
    </location>
</feature>
<feature type="region of interest" description="Disordered" evidence="1">
    <location>
        <begin position="1"/>
        <end position="63"/>
    </location>
</feature>
<dbReference type="WBParaSite" id="scaffold6879_cov212.g11399">
    <property type="protein sequence ID" value="scaffold6879_cov212.g11399"/>
    <property type="gene ID" value="scaffold6879_cov212.g11399"/>
</dbReference>
<reference evidence="3" key="1">
    <citation type="submission" date="2022-11" db="UniProtKB">
        <authorList>
            <consortium name="WormBaseParasite"/>
        </authorList>
    </citation>
    <scope>IDENTIFICATION</scope>
</reference>
<feature type="compositionally biased region" description="Basic and acidic residues" evidence="1">
    <location>
        <begin position="1"/>
        <end position="14"/>
    </location>
</feature>
<proteinExistence type="predicted"/>